<organism evidence="13 14">
    <name type="scientific">Sphaerulina musiva (strain SO2202)</name>
    <name type="common">Poplar stem canker fungus</name>
    <name type="synonym">Septoria musiva</name>
    <dbReference type="NCBI Taxonomy" id="692275"/>
    <lineage>
        <taxon>Eukaryota</taxon>
        <taxon>Fungi</taxon>
        <taxon>Dikarya</taxon>
        <taxon>Ascomycota</taxon>
        <taxon>Pezizomycotina</taxon>
        <taxon>Dothideomycetes</taxon>
        <taxon>Dothideomycetidae</taxon>
        <taxon>Mycosphaerellales</taxon>
        <taxon>Mycosphaerellaceae</taxon>
        <taxon>Sphaerulina</taxon>
    </lineage>
</organism>
<evidence type="ECO:0000256" key="9">
    <source>
        <dbReference type="SAM" id="MobiDB-lite"/>
    </source>
</evidence>
<dbReference type="RefSeq" id="XP_016764436.1">
    <property type="nucleotide sequence ID" value="XM_016909364.1"/>
</dbReference>
<evidence type="ECO:0000313" key="13">
    <source>
        <dbReference type="EMBL" id="EMF16315.1"/>
    </source>
</evidence>
<dbReference type="Gene3D" id="1.10.10.60">
    <property type="entry name" value="Homeodomain-like"/>
    <property type="match status" value="1"/>
</dbReference>
<dbReference type="eggNOG" id="ENOG502S85C">
    <property type="taxonomic scope" value="Eukaryota"/>
</dbReference>
<dbReference type="InterPro" id="IPR009057">
    <property type="entry name" value="Homeodomain-like_sf"/>
</dbReference>
<comment type="subunit">
    <text evidence="8">Homodimer.</text>
</comment>
<dbReference type="OMA" id="FQGARFW"/>
<evidence type="ECO:0000313" key="14">
    <source>
        <dbReference type="Proteomes" id="UP000016931"/>
    </source>
</evidence>
<keyword evidence="7 8" id="KW-0539">Nucleus</keyword>
<keyword evidence="2 8" id="KW-0158">Chromosome</keyword>
<feature type="domain" description="BRCT" evidence="12">
    <location>
        <begin position="16"/>
        <end position="89"/>
    </location>
</feature>
<comment type="subcellular location">
    <subcellularLocation>
        <location evidence="8">Nucleus</location>
    </subcellularLocation>
    <subcellularLocation>
        <location evidence="8">Chromosome</location>
        <location evidence="8">Telomere</location>
    </subcellularLocation>
</comment>
<evidence type="ECO:0000259" key="12">
    <source>
        <dbReference type="Pfam" id="PF16589"/>
    </source>
</evidence>
<dbReference type="Gene3D" id="1.10.10.2170">
    <property type="match status" value="1"/>
</dbReference>
<dbReference type="STRING" id="692275.N1QGL8"/>
<evidence type="ECO:0000256" key="2">
    <source>
        <dbReference type="ARBA" id="ARBA00022454"/>
    </source>
</evidence>
<dbReference type="HOGENOM" id="CLU_006783_2_0_1"/>
<accession>N1QGL8</accession>
<feature type="domain" description="TRF2-interacting telomeric protein/Rap1 C-terminal" evidence="11">
    <location>
        <begin position="332"/>
        <end position="413"/>
    </location>
</feature>
<feature type="compositionally biased region" description="Low complexity" evidence="9">
    <location>
        <begin position="224"/>
        <end position="241"/>
    </location>
</feature>
<dbReference type="InterPro" id="IPR015010">
    <property type="entry name" value="TERF2IP_Myb"/>
</dbReference>
<evidence type="ECO:0000256" key="3">
    <source>
        <dbReference type="ARBA" id="ARBA00022895"/>
    </source>
</evidence>
<dbReference type="GeneID" id="27906501"/>
<dbReference type="InterPro" id="IPR039595">
    <property type="entry name" value="TE2IP/Rap1"/>
</dbReference>
<dbReference type="Pfam" id="PF11626">
    <property type="entry name" value="Rap1_C"/>
    <property type="match status" value="1"/>
</dbReference>
<dbReference type="PANTHER" id="PTHR16466:SF6">
    <property type="entry name" value="TELOMERIC REPEAT-BINDING FACTOR 2-INTERACTING PROTEIN 1"/>
    <property type="match status" value="1"/>
</dbReference>
<dbReference type="Pfam" id="PF16589">
    <property type="entry name" value="BRCT_2"/>
    <property type="match status" value="1"/>
</dbReference>
<dbReference type="GO" id="GO:0042162">
    <property type="term" value="F:telomeric DNA binding"/>
    <property type="evidence" value="ECO:0007669"/>
    <property type="project" value="TreeGrafter"/>
</dbReference>
<evidence type="ECO:0000259" key="10">
    <source>
        <dbReference type="Pfam" id="PF08914"/>
    </source>
</evidence>
<dbReference type="EMBL" id="KB456260">
    <property type="protein sequence ID" value="EMF16315.1"/>
    <property type="molecule type" value="Genomic_DNA"/>
</dbReference>
<dbReference type="SUPFAM" id="SSF46689">
    <property type="entry name" value="Homeodomain-like"/>
    <property type="match status" value="1"/>
</dbReference>
<keyword evidence="14" id="KW-1185">Reference proteome</keyword>
<evidence type="ECO:0000256" key="4">
    <source>
        <dbReference type="ARBA" id="ARBA00023015"/>
    </source>
</evidence>
<dbReference type="InterPro" id="IPR021661">
    <property type="entry name" value="Rap1_C"/>
</dbReference>
<dbReference type="OrthoDB" id="435460at2759"/>
<dbReference type="Pfam" id="PF08914">
    <property type="entry name" value="Myb_Rap1"/>
    <property type="match status" value="1"/>
</dbReference>
<keyword evidence="5" id="KW-0010">Activator</keyword>
<dbReference type="PANTHER" id="PTHR16466">
    <property type="entry name" value="TELOMERE REPEAT-BINDING FACTOR 2-INTERACTING PROTEIN 1"/>
    <property type="match status" value="1"/>
</dbReference>
<feature type="domain" description="TERF2-interacting telomeric protein 1 Myb" evidence="10">
    <location>
        <begin position="114"/>
        <end position="169"/>
    </location>
</feature>
<keyword evidence="3 8" id="KW-0779">Telomere</keyword>
<feature type="compositionally biased region" description="Polar residues" evidence="9">
    <location>
        <begin position="303"/>
        <end position="314"/>
    </location>
</feature>
<dbReference type="AlphaFoldDB" id="N1QGL8"/>
<comment type="similarity">
    <text evidence="1 8">Belongs to the RAP1 family.</text>
</comment>
<dbReference type="GO" id="GO:0070187">
    <property type="term" value="C:shelterin complex"/>
    <property type="evidence" value="ECO:0007669"/>
    <property type="project" value="TreeGrafter"/>
</dbReference>
<dbReference type="Proteomes" id="UP000016931">
    <property type="component" value="Unassembled WGS sequence"/>
</dbReference>
<dbReference type="GO" id="GO:0010833">
    <property type="term" value="P:telomere maintenance via telomere lengthening"/>
    <property type="evidence" value="ECO:0007669"/>
    <property type="project" value="UniProtKB-UniRule"/>
</dbReference>
<dbReference type="InterPro" id="IPR038104">
    <property type="entry name" value="Rap1_C_sf"/>
</dbReference>
<evidence type="ECO:0000256" key="5">
    <source>
        <dbReference type="ARBA" id="ARBA00023159"/>
    </source>
</evidence>
<keyword evidence="4" id="KW-0805">Transcription regulation</keyword>
<reference evidence="13 14" key="1">
    <citation type="journal article" date="2012" name="PLoS Pathog.">
        <title>Diverse lifestyles and strategies of plant pathogenesis encoded in the genomes of eighteen Dothideomycetes fungi.</title>
        <authorList>
            <person name="Ohm R.A."/>
            <person name="Feau N."/>
            <person name="Henrissat B."/>
            <person name="Schoch C.L."/>
            <person name="Horwitz B.A."/>
            <person name="Barry K.W."/>
            <person name="Condon B.J."/>
            <person name="Copeland A.C."/>
            <person name="Dhillon B."/>
            <person name="Glaser F."/>
            <person name="Hesse C.N."/>
            <person name="Kosti I."/>
            <person name="LaButti K."/>
            <person name="Lindquist E.A."/>
            <person name="Lucas S."/>
            <person name="Salamov A.A."/>
            <person name="Bradshaw R.E."/>
            <person name="Ciuffetti L."/>
            <person name="Hamelin R.C."/>
            <person name="Kema G.H.J."/>
            <person name="Lawrence C."/>
            <person name="Scott J.A."/>
            <person name="Spatafora J.W."/>
            <person name="Turgeon B.G."/>
            <person name="de Wit P.J.G.M."/>
            <person name="Zhong S."/>
            <person name="Goodwin S.B."/>
            <person name="Grigoriev I.V."/>
        </authorList>
    </citation>
    <scope>NUCLEOTIDE SEQUENCE [LARGE SCALE GENOMIC DNA]</scope>
    <source>
        <strain evidence="13 14">SO2202</strain>
    </source>
</reference>
<feature type="region of interest" description="Disordered" evidence="9">
    <location>
        <begin position="168"/>
        <end position="252"/>
    </location>
</feature>
<evidence type="ECO:0000259" key="11">
    <source>
        <dbReference type="Pfam" id="PF11626"/>
    </source>
</evidence>
<proteinExistence type="inferred from homology"/>
<evidence type="ECO:0000256" key="6">
    <source>
        <dbReference type="ARBA" id="ARBA00023163"/>
    </source>
</evidence>
<keyword evidence="6" id="KW-0804">Transcription</keyword>
<sequence>MSNASSTAPGNTVGSLFTGLKFFLVHKLPARTQLIADIEANGGSVVRLEKQADFVIADHARRDAPTGSYSWKLISTAIEDGAMPDPADYPAGPPPGTVRDIASGVPGKSKRTAFTLEDDKELWQWVQEQAPGGYGVKGNEIYRRLEQRNPRHTMQAWRDRYMKKLMDHPPAGINLTVPARPPPSPPTALDEQGSTHGIRTPPVKRRRVEASTEQAVGVGDDPDAQSANGESEASNEELASNTTPERYATKDHSAANFSVVQVKANESGQVDSDISTSDANQAATRQIMSLLPIESIEYHASRTQDTPATATESSKNSEEDEAAELESWMATMKVRGHDDNLVIEALKCTSMNLGLAELVLMHVKGGKGIPDDVPGVWTHEEDEQVEGGNARALRVLETKHGWPACTARLRFLERYRNED</sequence>
<name>N1QGL8_SPHMS</name>
<dbReference type="CDD" id="cd11655">
    <property type="entry name" value="rap1_myb-like"/>
    <property type="match status" value="1"/>
</dbReference>
<dbReference type="InterPro" id="IPR001357">
    <property type="entry name" value="BRCT_dom"/>
</dbReference>
<gene>
    <name evidence="13" type="ORF">SEPMUDRAFT_55516</name>
</gene>
<comment type="function">
    <text evidence="8">Involved in the regulation of telomere length, clustering and has a specific role in telomere position effect (TPE).</text>
</comment>
<dbReference type="GO" id="GO:0031848">
    <property type="term" value="P:protection from non-homologous end joining at telomere"/>
    <property type="evidence" value="ECO:0007669"/>
    <property type="project" value="TreeGrafter"/>
</dbReference>
<feature type="region of interest" description="Disordered" evidence="9">
    <location>
        <begin position="300"/>
        <end position="323"/>
    </location>
</feature>
<evidence type="ECO:0000256" key="1">
    <source>
        <dbReference type="ARBA" id="ARBA00010467"/>
    </source>
</evidence>
<protein>
    <recommendedName>
        <fullName evidence="8">DNA-binding protein RAP1</fullName>
    </recommendedName>
</protein>
<feature type="region of interest" description="Disordered" evidence="9">
    <location>
        <begin position="82"/>
        <end position="106"/>
    </location>
</feature>
<evidence type="ECO:0000256" key="8">
    <source>
        <dbReference type="RuleBase" id="RU367107"/>
    </source>
</evidence>
<evidence type="ECO:0000256" key="7">
    <source>
        <dbReference type="ARBA" id="ARBA00023242"/>
    </source>
</evidence>